<protein>
    <submittedName>
        <fullName evidence="3">Unnamed protein product</fullName>
    </submittedName>
</protein>
<dbReference type="OrthoDB" id="206118at2759"/>
<proteinExistence type="predicted"/>
<evidence type="ECO:0000256" key="2">
    <source>
        <dbReference type="SAM" id="Phobius"/>
    </source>
</evidence>
<keyword evidence="2" id="KW-0472">Membrane</keyword>
<keyword evidence="4" id="KW-1185">Reference proteome</keyword>
<dbReference type="EMBL" id="BSXW01000741">
    <property type="protein sequence ID" value="GMF28861.1"/>
    <property type="molecule type" value="Genomic_DNA"/>
</dbReference>
<evidence type="ECO:0000313" key="4">
    <source>
        <dbReference type="Proteomes" id="UP001165083"/>
    </source>
</evidence>
<feature type="region of interest" description="Disordered" evidence="1">
    <location>
        <begin position="1"/>
        <end position="37"/>
    </location>
</feature>
<reference evidence="3" key="1">
    <citation type="submission" date="2023-04" db="EMBL/GenBank/DDBJ databases">
        <title>Phytophthora lilii NBRC 32176.</title>
        <authorList>
            <person name="Ichikawa N."/>
            <person name="Sato H."/>
            <person name="Tonouchi N."/>
        </authorList>
    </citation>
    <scope>NUCLEOTIDE SEQUENCE</scope>
    <source>
        <strain evidence="3">NBRC 32176</strain>
    </source>
</reference>
<name>A0A9W6X3P3_9STRA</name>
<feature type="compositionally biased region" description="Basic residues" evidence="1">
    <location>
        <begin position="8"/>
        <end position="18"/>
    </location>
</feature>
<dbReference type="AlphaFoldDB" id="A0A9W6X3P3"/>
<dbReference type="Proteomes" id="UP001165083">
    <property type="component" value="Unassembled WGS sequence"/>
</dbReference>
<accession>A0A9W6X3P3</accession>
<organism evidence="3 4">
    <name type="scientific">Phytophthora lilii</name>
    <dbReference type="NCBI Taxonomy" id="2077276"/>
    <lineage>
        <taxon>Eukaryota</taxon>
        <taxon>Sar</taxon>
        <taxon>Stramenopiles</taxon>
        <taxon>Oomycota</taxon>
        <taxon>Peronosporomycetes</taxon>
        <taxon>Peronosporales</taxon>
        <taxon>Peronosporaceae</taxon>
        <taxon>Phytophthora</taxon>
    </lineage>
</organism>
<keyword evidence="2" id="KW-0812">Transmembrane</keyword>
<keyword evidence="2" id="KW-1133">Transmembrane helix</keyword>
<comment type="caution">
    <text evidence="3">The sequence shown here is derived from an EMBL/GenBank/DDBJ whole genome shotgun (WGS) entry which is preliminary data.</text>
</comment>
<feature type="transmembrane region" description="Helical" evidence="2">
    <location>
        <begin position="631"/>
        <end position="653"/>
    </location>
</feature>
<feature type="transmembrane region" description="Helical" evidence="2">
    <location>
        <begin position="473"/>
        <end position="492"/>
    </location>
</feature>
<gene>
    <name evidence="3" type="ORF">Plil01_001219500</name>
</gene>
<sequence>MAKERSGKHLRKEKKTKQPKPELNWESTNGDSSADIEREARLIIVRKSGRHVRNTVSPGANTQLEEKRQRSIYQKRARWEKQDRIAKEKELELDRRRAENIAMKCEDTLAQVVEQDSRRKTRLRERKAKRDQQAMCAIFKCMHEMNGKRFLVAIFTRLARGYDLEGLRIVAYDPSSSASFSLVMTLHEFNCLGYGRTSDGLGAFCKWLCLLYEKRRRQFRLVWSGSPCPPPLRVRESDQTLVCIHKEGVKMRHAVAYNFSLVGLYLRTDNPTIVRFVMSSWHAQDCVLGEYALAAHSLILGSDLDLKWKSPEHAMIVWKHRADDIISEDIHSSHSINIATRSISELSARVYSSEVFVNRTRYLLHLYDSGQTQYTIELTPILKSSKQDTIPLRHPVNSSIIIFKREVNPYNIPLSSSNFAELISLIRFEQTFTPPEHEGRFENDSQVDRLQWKATISSKWARTLAKYVRVIRLAKYACKIGGIFCFVAIFVVQQKTKFRAHLLLELTWLSATQSSSCSVGGAVTRQSLRIALSDYLRCGNALSRLTFGLGYGDSMNEHECSACWMYAAARARLYENENVLDKMPFGDSSSCFNCVSIQYRRLKAIKELLAHAGHIPPQSLEFVYHGYCEGCAMLVSPIVLVVGSMVSITYTWLQPLLERYFASYDCTNDGFLHFIEEEQHHAIEQDSIQIREAVLQTLERDRVAVLFNADCGITVASANSFVHELHWWLFPDHSDLPCHVAFVVADQNYNADGINSFVQNTRAVHRDYDLLESLEALDNLVHQIAKLDPVHLDDGDEEERDRASAFDAYLVAEAVLVEAIRVLLHQDMSWQKPRKIVGASSWSTACNFLLNPAQLSTGLQAVNPLKVNVAAAEVLEAYFAHAKWPHNYSDVRPFFYELLGYMLHIQHVRQILALRSGSLQNSQTRRIAIDDVTDTTHDSLAKNTSVIECSFTNTSQTVIGS</sequence>
<evidence type="ECO:0000256" key="1">
    <source>
        <dbReference type="SAM" id="MobiDB-lite"/>
    </source>
</evidence>
<evidence type="ECO:0000313" key="3">
    <source>
        <dbReference type="EMBL" id="GMF28861.1"/>
    </source>
</evidence>